<organism evidence="3 4">
    <name type="scientific">Adineta ricciae</name>
    <name type="common">Rotifer</name>
    <dbReference type="NCBI Taxonomy" id="249248"/>
    <lineage>
        <taxon>Eukaryota</taxon>
        <taxon>Metazoa</taxon>
        <taxon>Spiralia</taxon>
        <taxon>Gnathifera</taxon>
        <taxon>Rotifera</taxon>
        <taxon>Eurotatoria</taxon>
        <taxon>Bdelloidea</taxon>
        <taxon>Adinetida</taxon>
        <taxon>Adinetidae</taxon>
        <taxon>Adineta</taxon>
    </lineage>
</organism>
<evidence type="ECO:0000313" key="4">
    <source>
        <dbReference type="Proteomes" id="UP000663828"/>
    </source>
</evidence>
<dbReference type="Proteomes" id="UP000663852">
    <property type="component" value="Unassembled WGS sequence"/>
</dbReference>
<dbReference type="EMBL" id="CAJNOJ010000097">
    <property type="protein sequence ID" value="CAF1099614.1"/>
    <property type="molecule type" value="Genomic_DNA"/>
</dbReference>
<dbReference type="EMBL" id="CAJNOR010009780">
    <property type="protein sequence ID" value="CAF1648098.1"/>
    <property type="molecule type" value="Genomic_DNA"/>
</dbReference>
<sequence>MSYRFAYPNGGAALGYNVDPTLMSAGYPNSYDDRQSSYSPESFSSDTESTDSYEYRGRMITREMKCPRDVVRAQTPPPIIKRVVERAPTPEALVMERVIIRPQPQEIVERVIEQPRTPPPRIIEKEMHEEAPPPIVRTRVIKVDRPVRSGFSQPGSPYSNPCNALPSFSNGMMASGNPYHTQSIAGSIGRPALVHNALEHNPSFSSDSSFEYIQSSPMAPGAQQPVPMMMLSAPQQPQSMSMMPQQAQQQQQLMYRPVQIPPSSYVPQNYMYSVPRQGMAFGYHPMMQQGRMLPNGMPMMAAGQTLPTPTSNFSNPLSLFNPMAQQMVY</sequence>
<evidence type="ECO:0000256" key="1">
    <source>
        <dbReference type="SAM" id="MobiDB-lite"/>
    </source>
</evidence>
<accession>A0A816ECQ1</accession>
<evidence type="ECO:0000313" key="3">
    <source>
        <dbReference type="EMBL" id="CAF1648098.1"/>
    </source>
</evidence>
<evidence type="ECO:0000313" key="2">
    <source>
        <dbReference type="EMBL" id="CAF1099614.1"/>
    </source>
</evidence>
<protein>
    <submittedName>
        <fullName evidence="3">Uncharacterized protein</fullName>
    </submittedName>
</protein>
<keyword evidence="4" id="KW-1185">Reference proteome</keyword>
<dbReference type="Proteomes" id="UP000663828">
    <property type="component" value="Unassembled WGS sequence"/>
</dbReference>
<dbReference type="AlphaFoldDB" id="A0A816ECQ1"/>
<proteinExistence type="predicted"/>
<dbReference type="OrthoDB" id="10072194at2759"/>
<comment type="caution">
    <text evidence="3">The sequence shown here is derived from an EMBL/GenBank/DDBJ whole genome shotgun (WGS) entry which is preliminary data.</text>
</comment>
<reference evidence="3" key="1">
    <citation type="submission" date="2021-02" db="EMBL/GenBank/DDBJ databases">
        <authorList>
            <person name="Nowell W R."/>
        </authorList>
    </citation>
    <scope>NUCLEOTIDE SEQUENCE</scope>
</reference>
<feature type="region of interest" description="Disordered" evidence="1">
    <location>
        <begin position="27"/>
        <end position="52"/>
    </location>
</feature>
<gene>
    <name evidence="2" type="ORF">EDS130_LOCUS19919</name>
    <name evidence="3" type="ORF">XAT740_LOCUS54469</name>
</gene>
<name>A0A816ECQ1_ADIRI</name>
<feature type="compositionally biased region" description="Low complexity" evidence="1">
    <location>
        <begin position="36"/>
        <end position="52"/>
    </location>
</feature>